<reference evidence="3 4" key="2">
    <citation type="submission" date="2024-05" db="EMBL/GenBank/DDBJ databases">
        <authorList>
            <person name="Chen Y."/>
            <person name="Shah S."/>
            <person name="Dougan E. K."/>
            <person name="Thang M."/>
            <person name="Chan C."/>
        </authorList>
    </citation>
    <scope>NUCLEOTIDE SEQUENCE [LARGE SCALE GENOMIC DNA]</scope>
</reference>
<feature type="transmembrane region" description="Helical" evidence="1">
    <location>
        <begin position="26"/>
        <end position="49"/>
    </location>
</feature>
<keyword evidence="1" id="KW-0472">Membrane</keyword>
<dbReference type="OrthoDB" id="420005at2759"/>
<comment type="caution">
    <text evidence="2">The sequence shown here is derived from an EMBL/GenBank/DDBJ whole genome shotgun (WGS) entry which is preliminary data.</text>
</comment>
<reference evidence="2" key="1">
    <citation type="submission" date="2022-10" db="EMBL/GenBank/DDBJ databases">
        <authorList>
            <person name="Chen Y."/>
            <person name="Dougan E. K."/>
            <person name="Chan C."/>
            <person name="Rhodes N."/>
            <person name="Thang M."/>
        </authorList>
    </citation>
    <scope>NUCLEOTIDE SEQUENCE</scope>
</reference>
<proteinExistence type="predicted"/>
<dbReference type="EMBL" id="CAMXCT020001802">
    <property type="protein sequence ID" value="CAL1146573.1"/>
    <property type="molecule type" value="Genomic_DNA"/>
</dbReference>
<gene>
    <name evidence="2" type="ORF">C1SCF055_LOCUS19969</name>
</gene>
<keyword evidence="1" id="KW-0812">Transmembrane</keyword>
<dbReference type="EMBL" id="CAMXCT010001802">
    <property type="protein sequence ID" value="CAI3993198.1"/>
    <property type="molecule type" value="Genomic_DNA"/>
</dbReference>
<protein>
    <submittedName>
        <fullName evidence="2">Uncharacterized protein</fullName>
    </submittedName>
</protein>
<sequence length="188" mass="20273">MSTAARYNEDERAAFENGYRAAIQDVLVMVGAGLFGMAFLTVCLSPSLYHKVREKVRPWVVVQVEQEMSVRELRQQVLATLGLVEASCKEPMAGVQHCLASNQLVADLLGLKGDVLALSHGLGSAKLLQPWSFDTEAVHLGTCASSSQAGTEVVEVVPGLGPAWHWAVEAISFVETELGQGYILFGKD</sequence>
<keyword evidence="4" id="KW-1185">Reference proteome</keyword>
<accession>A0A9P1FYD7</accession>
<dbReference type="EMBL" id="CAMXCT030001802">
    <property type="protein sequence ID" value="CAL4780510.1"/>
    <property type="molecule type" value="Genomic_DNA"/>
</dbReference>
<evidence type="ECO:0000313" key="2">
    <source>
        <dbReference type="EMBL" id="CAI3993198.1"/>
    </source>
</evidence>
<evidence type="ECO:0000256" key="1">
    <source>
        <dbReference type="SAM" id="Phobius"/>
    </source>
</evidence>
<organism evidence="2">
    <name type="scientific">Cladocopium goreaui</name>
    <dbReference type="NCBI Taxonomy" id="2562237"/>
    <lineage>
        <taxon>Eukaryota</taxon>
        <taxon>Sar</taxon>
        <taxon>Alveolata</taxon>
        <taxon>Dinophyceae</taxon>
        <taxon>Suessiales</taxon>
        <taxon>Symbiodiniaceae</taxon>
        <taxon>Cladocopium</taxon>
    </lineage>
</organism>
<dbReference type="AlphaFoldDB" id="A0A9P1FYD7"/>
<dbReference type="Proteomes" id="UP001152797">
    <property type="component" value="Unassembled WGS sequence"/>
</dbReference>
<keyword evidence="1" id="KW-1133">Transmembrane helix</keyword>
<evidence type="ECO:0000313" key="3">
    <source>
        <dbReference type="EMBL" id="CAL4780510.1"/>
    </source>
</evidence>
<name>A0A9P1FYD7_9DINO</name>
<evidence type="ECO:0000313" key="4">
    <source>
        <dbReference type="Proteomes" id="UP001152797"/>
    </source>
</evidence>